<reference evidence="1" key="1">
    <citation type="submission" date="2020-11" db="EMBL/GenBank/DDBJ databases">
        <authorList>
            <consortium name="DOE Joint Genome Institute"/>
            <person name="Ahrendt S."/>
            <person name="Riley R."/>
            <person name="Andreopoulos W."/>
            <person name="Labutti K."/>
            <person name="Pangilinan J."/>
            <person name="Ruiz-Duenas F.J."/>
            <person name="Barrasa J.M."/>
            <person name="Sanchez-Garcia M."/>
            <person name="Camarero S."/>
            <person name="Miyauchi S."/>
            <person name="Serrano A."/>
            <person name="Linde D."/>
            <person name="Babiker R."/>
            <person name="Drula E."/>
            <person name="Ayuso-Fernandez I."/>
            <person name="Pacheco R."/>
            <person name="Padilla G."/>
            <person name="Ferreira P."/>
            <person name="Barriuso J."/>
            <person name="Kellner H."/>
            <person name="Castanera R."/>
            <person name="Alfaro M."/>
            <person name="Ramirez L."/>
            <person name="Pisabarro A.G."/>
            <person name="Kuo A."/>
            <person name="Tritt A."/>
            <person name="Lipzen A."/>
            <person name="He G."/>
            <person name="Yan M."/>
            <person name="Ng V."/>
            <person name="Cullen D."/>
            <person name="Martin F."/>
            <person name="Rosso M.-N."/>
            <person name="Henrissat B."/>
            <person name="Hibbett D."/>
            <person name="Martinez A.T."/>
            <person name="Grigoriev I.V."/>
        </authorList>
    </citation>
    <scope>NUCLEOTIDE SEQUENCE</scope>
    <source>
        <strain evidence="1">CIRM-BRFM 674</strain>
    </source>
</reference>
<name>A0A9P5YMH6_9AGAR</name>
<evidence type="ECO:0000313" key="2">
    <source>
        <dbReference type="Proteomes" id="UP000807469"/>
    </source>
</evidence>
<evidence type="ECO:0000313" key="1">
    <source>
        <dbReference type="EMBL" id="KAF9472502.1"/>
    </source>
</evidence>
<dbReference type="EMBL" id="MU155528">
    <property type="protein sequence ID" value="KAF9472502.1"/>
    <property type="molecule type" value="Genomic_DNA"/>
</dbReference>
<dbReference type="OrthoDB" id="3235983at2759"/>
<accession>A0A9P5YMH6</accession>
<dbReference type="Proteomes" id="UP000807469">
    <property type="component" value="Unassembled WGS sequence"/>
</dbReference>
<protein>
    <submittedName>
        <fullName evidence="1">Uncharacterized protein</fullName>
    </submittedName>
</protein>
<sequence length="152" mass="17117">ACPGIHIQFPEGQSVHTAYPFGLHVLLGDPWDYAVTQGQLVLRARGCEKKMKPNETACGPCINLRDNDVNLTRIRQRLTMGVHENSRLIFNGIASLIRITRQKDEEICRLRLRKINDAAKLTGKAVAIDNFKQWVMAVGSGKVERVDRLVRV</sequence>
<feature type="non-terminal residue" evidence="1">
    <location>
        <position position="1"/>
    </location>
</feature>
<gene>
    <name evidence="1" type="ORF">BDN70DRAFT_764695</name>
</gene>
<proteinExistence type="predicted"/>
<organism evidence="1 2">
    <name type="scientific">Pholiota conissans</name>
    <dbReference type="NCBI Taxonomy" id="109636"/>
    <lineage>
        <taxon>Eukaryota</taxon>
        <taxon>Fungi</taxon>
        <taxon>Dikarya</taxon>
        <taxon>Basidiomycota</taxon>
        <taxon>Agaricomycotina</taxon>
        <taxon>Agaricomycetes</taxon>
        <taxon>Agaricomycetidae</taxon>
        <taxon>Agaricales</taxon>
        <taxon>Agaricineae</taxon>
        <taxon>Strophariaceae</taxon>
        <taxon>Pholiota</taxon>
    </lineage>
</organism>
<keyword evidence="2" id="KW-1185">Reference proteome</keyword>
<dbReference type="AlphaFoldDB" id="A0A9P5YMH6"/>
<comment type="caution">
    <text evidence="1">The sequence shown here is derived from an EMBL/GenBank/DDBJ whole genome shotgun (WGS) entry which is preliminary data.</text>
</comment>
<feature type="non-terminal residue" evidence="1">
    <location>
        <position position="152"/>
    </location>
</feature>